<dbReference type="Proteomes" id="UP000243081">
    <property type="component" value="Unassembled WGS sequence"/>
</dbReference>
<evidence type="ECO:0000313" key="2">
    <source>
        <dbReference type="EMBL" id="OAQ97593.1"/>
    </source>
</evidence>
<dbReference type="InterPro" id="IPR036047">
    <property type="entry name" value="F-box-like_dom_sf"/>
</dbReference>
<sequence>MVVRFSCLLCGAGIFDSSDTKSKDWLCEYRAVYRKGIEALVSGVAHYRDHPDWAVPVDPSLRWDDVAASPDKLLVLPVMSQAAADGVYGFVLHDRLLKVCESLPFPLWYNGLNWGHDYCGRLELDNEIWYPWKEMFVHPDVETLDGLGVLHDPLHGPDLSALLLESSESMPRADAPTDPGGRNDCFSRLPWELRVMILVNLKTKDAFNLRQASGSFQFLFSSHAFWLSRFDPDGETGFLFEAREKAVANDTGSLLRFYRFSKRNLSSSFANRQRVWALARRLLPLIRPPIMSNTSNTQLDTDDAEEWTTLSSSVYLPTSPATAELAEPPRYLTTTSEIQMPPGPVVVGIAVVNTGIWDYITGIRIIDRKSGQKQFAGYLFDSGERLRYIETLHGFRLAMGPCGTHLVDNDAGSQSRDMSLRQVAIWYPKPPPDNLVLNENSFTGLWPDPLTYQPLSWLHFGGFKGANLPCVQGILVSFRRALHGLQFVYDREVPETGEAASERFGRSGPKKMEDASLFSIDGAGGERISSISVGLCVSNNDNVPEYLRHGIVRTTCFGKKEDVSCIKTIDIANGTTITGFYGHFAWGKGMINLGVISEYLE</sequence>
<proteinExistence type="predicted"/>
<reference evidence="2 3" key="1">
    <citation type="submission" date="2016-03" db="EMBL/GenBank/DDBJ databases">
        <title>Fine-scale spatial genetic structure of a fungal parasite of coffee scale insects.</title>
        <authorList>
            <person name="Jackson D."/>
            <person name="Zemenick K.A."/>
            <person name="Malloure B."/>
            <person name="Quandt C.A."/>
            <person name="James T.Y."/>
        </authorList>
    </citation>
    <scope>NUCLEOTIDE SEQUENCE [LARGE SCALE GENOMIC DNA]</scope>
    <source>
        <strain evidence="2 3">UM487</strain>
    </source>
</reference>
<dbReference type="InterPro" id="IPR001810">
    <property type="entry name" value="F-box_dom"/>
</dbReference>
<accession>A0A179I7Y9</accession>
<comment type="caution">
    <text evidence="2">The sequence shown here is derived from an EMBL/GenBank/DDBJ whole genome shotgun (WGS) entry which is preliminary data.</text>
</comment>
<dbReference type="OrthoDB" id="5273847at2759"/>
<dbReference type="OMA" id="YENDRYT"/>
<evidence type="ECO:0000313" key="3">
    <source>
        <dbReference type="Proteomes" id="UP000243081"/>
    </source>
</evidence>
<dbReference type="AlphaFoldDB" id="A0A179I7Y9"/>
<gene>
    <name evidence="2" type="ORF">LLEC1_03517</name>
</gene>
<protein>
    <recommendedName>
        <fullName evidence="1">F-box domain-containing protein</fullName>
    </recommendedName>
</protein>
<dbReference type="EMBL" id="LUKN01003332">
    <property type="protein sequence ID" value="OAQ97593.1"/>
    <property type="molecule type" value="Genomic_DNA"/>
</dbReference>
<name>A0A179I7Y9_CORDF</name>
<dbReference type="SUPFAM" id="SSF81383">
    <property type="entry name" value="F-box domain"/>
    <property type="match status" value="1"/>
</dbReference>
<evidence type="ECO:0000259" key="1">
    <source>
        <dbReference type="PROSITE" id="PS50181"/>
    </source>
</evidence>
<dbReference type="Pfam" id="PF00646">
    <property type="entry name" value="F-box"/>
    <property type="match status" value="1"/>
</dbReference>
<organism evidence="2 3">
    <name type="scientific">Cordyceps confragosa</name>
    <name type="common">Lecanicillium lecanii</name>
    <dbReference type="NCBI Taxonomy" id="2714763"/>
    <lineage>
        <taxon>Eukaryota</taxon>
        <taxon>Fungi</taxon>
        <taxon>Dikarya</taxon>
        <taxon>Ascomycota</taxon>
        <taxon>Pezizomycotina</taxon>
        <taxon>Sordariomycetes</taxon>
        <taxon>Hypocreomycetidae</taxon>
        <taxon>Hypocreales</taxon>
        <taxon>Cordycipitaceae</taxon>
        <taxon>Akanthomyces</taxon>
    </lineage>
</organism>
<feature type="domain" description="F-box" evidence="1">
    <location>
        <begin position="183"/>
        <end position="229"/>
    </location>
</feature>
<dbReference type="PROSITE" id="PS50181">
    <property type="entry name" value="FBOX"/>
    <property type="match status" value="1"/>
</dbReference>
<keyword evidence="3" id="KW-1185">Reference proteome</keyword>